<dbReference type="InterPro" id="IPR051268">
    <property type="entry name" value="Type-I_R_enzyme_R_subunit"/>
</dbReference>
<dbReference type="CDD" id="cd22332">
    <property type="entry name" value="HsdR_N"/>
    <property type="match status" value="1"/>
</dbReference>
<dbReference type="AlphaFoldDB" id="A0A3N3ZEL9"/>
<dbReference type="Gene3D" id="3.90.1570.50">
    <property type="match status" value="1"/>
</dbReference>
<dbReference type="GO" id="GO:0005524">
    <property type="term" value="F:ATP binding"/>
    <property type="evidence" value="ECO:0007669"/>
    <property type="project" value="UniProtKB-KW"/>
</dbReference>
<dbReference type="Proteomes" id="UP000275941">
    <property type="component" value="Unassembled WGS sequence"/>
</dbReference>
<dbReference type="InterPro" id="IPR007409">
    <property type="entry name" value="Restrct_endonuc_type1_HsdR_N"/>
</dbReference>
<dbReference type="CDD" id="cd18030">
    <property type="entry name" value="DEXHc_RE_I_HsdR"/>
    <property type="match status" value="1"/>
</dbReference>
<feature type="domain" description="Helicase ATP-binding" evidence="12">
    <location>
        <begin position="288"/>
        <end position="470"/>
    </location>
</feature>
<comment type="similarity">
    <text evidence="2 11">Belongs to the HsdR family.</text>
</comment>
<dbReference type="PANTHER" id="PTHR30195:SF15">
    <property type="entry name" value="TYPE I RESTRICTION ENZYME HINDI ENDONUCLEASE SUBUNIT"/>
    <property type="match status" value="1"/>
</dbReference>
<keyword evidence="6 11" id="KW-0680">Restriction system</keyword>
<keyword evidence="9 11" id="KW-0067">ATP-binding</keyword>
<evidence type="ECO:0000313" key="13">
    <source>
        <dbReference type="EMBL" id="ROY48532.1"/>
    </source>
</evidence>
<comment type="function">
    <text evidence="11">Subunit R is required for both nuclease and ATPase activities, but not for modification.</text>
</comment>
<evidence type="ECO:0000256" key="1">
    <source>
        <dbReference type="ARBA" id="ARBA00000851"/>
    </source>
</evidence>
<dbReference type="InterPro" id="IPR004473">
    <property type="entry name" value="Restrct_endonuc_typeI_HsdR"/>
</dbReference>
<evidence type="ECO:0000256" key="2">
    <source>
        <dbReference type="ARBA" id="ARBA00008598"/>
    </source>
</evidence>
<dbReference type="PROSITE" id="PS51192">
    <property type="entry name" value="HELICASE_ATP_BIND_1"/>
    <property type="match status" value="1"/>
</dbReference>
<evidence type="ECO:0000256" key="11">
    <source>
        <dbReference type="RuleBase" id="RU364115"/>
    </source>
</evidence>
<dbReference type="InterPro" id="IPR040980">
    <property type="entry name" value="SWI2_SNF2"/>
</dbReference>
<accession>A0A3N3ZEL9</accession>
<dbReference type="Pfam" id="PF18766">
    <property type="entry name" value="SWI2_SNF2"/>
    <property type="match status" value="1"/>
</dbReference>
<dbReference type="SUPFAM" id="SSF52540">
    <property type="entry name" value="P-loop containing nucleoside triphosphate hydrolases"/>
    <property type="match status" value="2"/>
</dbReference>
<evidence type="ECO:0000256" key="8">
    <source>
        <dbReference type="ARBA" id="ARBA00022801"/>
    </source>
</evidence>
<dbReference type="InterPro" id="IPR014001">
    <property type="entry name" value="Helicase_ATP-bd"/>
</dbReference>
<name>A0A3N3ZEL9_ENTFL</name>
<dbReference type="Pfam" id="PF11867">
    <property type="entry name" value="T1RH-like_C"/>
    <property type="match status" value="1"/>
</dbReference>
<dbReference type="Gene3D" id="3.40.50.300">
    <property type="entry name" value="P-loop containing nucleotide triphosphate hydrolases"/>
    <property type="match status" value="3"/>
</dbReference>
<organism evidence="13 14">
    <name type="scientific">Enterococcus faecalis</name>
    <name type="common">Streptococcus faecalis</name>
    <dbReference type="NCBI Taxonomy" id="1351"/>
    <lineage>
        <taxon>Bacteria</taxon>
        <taxon>Bacillati</taxon>
        <taxon>Bacillota</taxon>
        <taxon>Bacilli</taxon>
        <taxon>Lactobacillales</taxon>
        <taxon>Enterococcaceae</taxon>
        <taxon>Enterococcus</taxon>
    </lineage>
</organism>
<dbReference type="InterPro" id="IPR027417">
    <property type="entry name" value="P-loop_NTPase"/>
</dbReference>
<dbReference type="InterPro" id="IPR055180">
    <property type="entry name" value="HsdR_RecA-like_helicase_dom_2"/>
</dbReference>
<evidence type="ECO:0000256" key="3">
    <source>
        <dbReference type="ARBA" id="ARBA00011296"/>
    </source>
</evidence>
<comment type="caution">
    <text evidence="13">The sequence shown here is derived from an EMBL/GenBank/DDBJ whole genome shotgun (WGS) entry which is preliminary data.</text>
</comment>
<evidence type="ECO:0000256" key="10">
    <source>
        <dbReference type="ARBA" id="ARBA00023125"/>
    </source>
</evidence>
<dbReference type="SMART" id="SM00487">
    <property type="entry name" value="DEXDc"/>
    <property type="match status" value="1"/>
</dbReference>
<dbReference type="CDD" id="cd18800">
    <property type="entry name" value="SF2_C_EcoR124I-like"/>
    <property type="match status" value="1"/>
</dbReference>
<comment type="subunit">
    <text evidence="3 11">The type I restriction/modification system is composed of three polypeptides R, M and S.</text>
</comment>
<sequence>MQNDFHFTEAELEETTLEWLEEVGYTALSGSQFEPGGELSSRQSYNDVVLVDHLKSALIAINPEVTMEVVDEAVRKVTIPQHPKLMVNNRTFHKYITDGIDVETREGINNVTKKLWLFDFKHPENNEFLAINQFVIQEGEKEKRPDVILFVNGLPLVVIELKNATNENVGTSDAFNQLQTYKSTIPTLFHFNEIMVISDGFNAKAGTISSNEERFMVWRTMDGQNETGTAHTQLEVLIKGMLNPTVLLDLIRHFILFKDDGRDTIKILAAYHQYHAVNRAVEETKRAASSEGDHKIGVVWHTQGSGKSLSMVFYSGKLIQELDNPTIVVLTDRNDLDDQLFLTFSQSSEILRQSPKQAESREDLRSLLSVEAGGIVFTTMQKFSPDEGVKMATLTDRRNVIVMADEAHRSQYGFSGKLTQAEDNEYVMKYGYAKYLRDALPNASYIGFTGTPIASTDKSTRAVFGDYVDVYDMTQAVADGATVKIYYESRIIPLKLPEGTDLDPMVDEIMEEQEDYVVSKSKSKWSRLEAVAGAQSRLETLAKDFVEHFEERQKASFGKSMIVTMSRRIAIDLYKEIVKLRPNWHSNDDDKGRIKIVMTGSSSDPESWQPFIGNKARREKLANRMKDNDDPLQIVIVRDMWLTGFDVPAMNTMYLDKQMKGHNLMQAIARVNRVFKDKEGGLIVDYIGIADSLKEALQEYTPSDQEQAGVDVATAVNVMLEKYDLITELLYGTNYESFNSDKASVKMQTLNNTMDYILGLGKKQTKLFKDLVTELSKAFALCATEEAAQEINAEVAFFKAVKVALMKLDITGSKPTQKQVDEQLKQLLSKSVVAEGVVDIYESLGLEKPDLSILSDEFLAEVRALPQKNVAVTLLERLLRGKVKSIQRTNLVQSKKFTEMLNGSIDKYNKRTIETSKVIEELIQMAKEMSEAVQRGEDLGLSRDEIAFYDALADHETAKEVLGDDTLKAIAHELTVAIKNNMSVDWSVRESARAKMRVTVRRLLKKYGYPPDLQKMAVDKIVQQAELMAGSL</sequence>
<evidence type="ECO:0000256" key="7">
    <source>
        <dbReference type="ARBA" id="ARBA00022759"/>
    </source>
</evidence>
<dbReference type="NCBIfam" id="TIGR00348">
    <property type="entry name" value="hsdR"/>
    <property type="match status" value="1"/>
</dbReference>
<dbReference type="InterPro" id="IPR021810">
    <property type="entry name" value="T1RH-like_C"/>
</dbReference>
<keyword evidence="4" id="KW-0540">Nuclease</keyword>
<dbReference type="Pfam" id="PF22679">
    <property type="entry name" value="T1R_D3-like"/>
    <property type="match status" value="1"/>
</dbReference>
<evidence type="ECO:0000313" key="14">
    <source>
        <dbReference type="Proteomes" id="UP000275941"/>
    </source>
</evidence>
<keyword evidence="10 11" id="KW-0238">DNA-binding</keyword>
<gene>
    <name evidence="13" type="ORF">EGW70_10380</name>
</gene>
<dbReference type="EMBL" id="RKOR01000030">
    <property type="protein sequence ID" value="ROY48532.1"/>
    <property type="molecule type" value="Genomic_DNA"/>
</dbReference>
<protein>
    <recommendedName>
        <fullName evidence="11">Type I restriction enzyme endonuclease subunit</fullName>
        <shortName evidence="11">R protein</shortName>
        <ecNumber evidence="11">3.1.21.3</ecNumber>
    </recommendedName>
    <alternativeName>
        <fullName evidence="11">Type-1 restriction enzyme R protein</fullName>
    </alternativeName>
</protein>
<dbReference type="GO" id="GO:0003677">
    <property type="term" value="F:DNA binding"/>
    <property type="evidence" value="ECO:0007669"/>
    <property type="project" value="UniProtKB-KW"/>
</dbReference>
<dbReference type="Pfam" id="PF04313">
    <property type="entry name" value="HSDR_N"/>
    <property type="match status" value="1"/>
</dbReference>
<dbReference type="GO" id="GO:0009307">
    <property type="term" value="P:DNA restriction-modification system"/>
    <property type="evidence" value="ECO:0007669"/>
    <property type="project" value="UniProtKB-KW"/>
</dbReference>
<dbReference type="GO" id="GO:0009035">
    <property type="term" value="F:type I site-specific deoxyribonuclease activity"/>
    <property type="evidence" value="ECO:0007669"/>
    <property type="project" value="UniProtKB-EC"/>
</dbReference>
<keyword evidence="5 11" id="KW-0547">Nucleotide-binding</keyword>
<proteinExistence type="inferred from homology"/>
<dbReference type="EC" id="3.1.21.3" evidence="11"/>
<evidence type="ECO:0000259" key="12">
    <source>
        <dbReference type="PROSITE" id="PS51192"/>
    </source>
</evidence>
<evidence type="ECO:0000256" key="6">
    <source>
        <dbReference type="ARBA" id="ARBA00022747"/>
    </source>
</evidence>
<keyword evidence="8 11" id="KW-0378">Hydrolase</keyword>
<comment type="catalytic activity">
    <reaction evidence="1 11">
        <text>Endonucleolytic cleavage of DNA to give random double-stranded fragments with terminal 5'-phosphates, ATP is simultaneously hydrolyzed.</text>
        <dbReference type="EC" id="3.1.21.3"/>
    </reaction>
</comment>
<dbReference type="PANTHER" id="PTHR30195">
    <property type="entry name" value="TYPE I SITE-SPECIFIC DEOXYRIBONUCLEASE PROTEIN SUBUNIT M AND R"/>
    <property type="match status" value="1"/>
</dbReference>
<evidence type="ECO:0000256" key="9">
    <source>
        <dbReference type="ARBA" id="ARBA00022840"/>
    </source>
</evidence>
<evidence type="ECO:0000256" key="5">
    <source>
        <dbReference type="ARBA" id="ARBA00022741"/>
    </source>
</evidence>
<evidence type="ECO:0000256" key="4">
    <source>
        <dbReference type="ARBA" id="ARBA00022722"/>
    </source>
</evidence>
<dbReference type="OrthoDB" id="9758243at2"/>
<reference evidence="13 14" key="1">
    <citation type="submission" date="2018-10" db="EMBL/GenBank/DDBJ databases">
        <title>Genotypes and phenotypes of Enterococci isolated from broiler chickens.</title>
        <authorList>
            <person name="Muhammad A.R."/>
            <person name="Diarra M.S."/>
        </authorList>
    </citation>
    <scope>NUCLEOTIDE SEQUENCE [LARGE SCALE GENOMIC DNA]</scope>
    <source>
        <strain evidence="13 14">P7 C A21</strain>
    </source>
</reference>
<keyword evidence="7 13" id="KW-0255">Endonuclease</keyword>